<reference evidence="2 3" key="1">
    <citation type="submission" date="2019-03" db="EMBL/GenBank/DDBJ databases">
        <title>Single cell metagenomics reveals metabolic interactions within the superorganism composed of flagellate Streblomastix strix and complex community of Bacteroidetes bacteria on its surface.</title>
        <authorList>
            <person name="Treitli S.C."/>
            <person name="Kolisko M."/>
            <person name="Husnik F."/>
            <person name="Keeling P."/>
            <person name="Hampl V."/>
        </authorList>
    </citation>
    <scope>NUCLEOTIDE SEQUENCE [LARGE SCALE GENOMIC DNA]</scope>
    <source>
        <strain evidence="2">ST1C</strain>
    </source>
</reference>
<dbReference type="AlphaFoldDB" id="A0A5J4V7H6"/>
<evidence type="ECO:0000256" key="1">
    <source>
        <dbReference type="SAM" id="MobiDB-lite"/>
    </source>
</evidence>
<accession>A0A5J4V7H6</accession>
<gene>
    <name evidence="2" type="ORF">EZS28_026057</name>
</gene>
<dbReference type="EMBL" id="SNRW01009156">
    <property type="protein sequence ID" value="KAA6378414.1"/>
    <property type="molecule type" value="Genomic_DNA"/>
</dbReference>
<sequence length="104" mass="12165">MYVSIRRSVKKECLTVPKLYLRFVRLMVTPHARRSAQTCGVLLQKLLQRRKDRRETFEIKQTKSIGTYVSKMFRSGWTTVNGPNIHVKEHDGASNSYEQDPPRN</sequence>
<dbReference type="Proteomes" id="UP000324800">
    <property type="component" value="Unassembled WGS sequence"/>
</dbReference>
<evidence type="ECO:0000313" key="2">
    <source>
        <dbReference type="EMBL" id="KAA6378414.1"/>
    </source>
</evidence>
<feature type="region of interest" description="Disordered" evidence="1">
    <location>
        <begin position="83"/>
        <end position="104"/>
    </location>
</feature>
<name>A0A5J4V7H6_9EUKA</name>
<protein>
    <submittedName>
        <fullName evidence="2">Uncharacterized protein</fullName>
    </submittedName>
</protein>
<organism evidence="2 3">
    <name type="scientific">Streblomastix strix</name>
    <dbReference type="NCBI Taxonomy" id="222440"/>
    <lineage>
        <taxon>Eukaryota</taxon>
        <taxon>Metamonada</taxon>
        <taxon>Preaxostyla</taxon>
        <taxon>Oxymonadida</taxon>
        <taxon>Streblomastigidae</taxon>
        <taxon>Streblomastix</taxon>
    </lineage>
</organism>
<evidence type="ECO:0000313" key="3">
    <source>
        <dbReference type="Proteomes" id="UP000324800"/>
    </source>
</evidence>
<proteinExistence type="predicted"/>
<comment type="caution">
    <text evidence="2">The sequence shown here is derived from an EMBL/GenBank/DDBJ whole genome shotgun (WGS) entry which is preliminary data.</text>
</comment>